<evidence type="ECO:0000256" key="5">
    <source>
        <dbReference type="RuleBase" id="RU004379"/>
    </source>
</evidence>
<evidence type="ECO:0000256" key="1">
    <source>
        <dbReference type="ARBA" id="ARBA00004141"/>
    </source>
</evidence>
<name>A0A9W6BWE2_9CHLO</name>
<dbReference type="PANTHER" id="PTHR23291:SF47">
    <property type="entry name" value="TRANSMEMBRANE BAX INHIBITOR MOTIF CONTAINING 7"/>
    <property type="match status" value="1"/>
</dbReference>
<sequence length="247" mass="26854">MASPGYYDEEAGLLGGGAKDNYAYEFAERQVRQGFVRKVLGLLGVQLLVTAAMTALFVFSAPVKTYVFTAQWPFWTAFAASLVFIIALSCSETLRRSHPTNLFVLGGFTLCEAVLVASVSAMYDTKIVLLAVGITTVVVLGCAAFATQSKVDLTLSNGLLLSLLLALLSASLLNMFLRVAWLYVGICAAGVVLFSVYLVFDLQLLMGGHKYALSPDEYVMATLSLYLDIINIFLYLLQLLGQLQDNR</sequence>
<evidence type="ECO:0000313" key="6">
    <source>
        <dbReference type="EMBL" id="GLC59484.1"/>
    </source>
</evidence>
<protein>
    <submittedName>
        <fullName evidence="6">Uncharacterized protein</fullName>
    </submittedName>
</protein>
<feature type="transmembrane region" description="Helical" evidence="5">
    <location>
        <begin position="39"/>
        <end position="60"/>
    </location>
</feature>
<dbReference type="PANTHER" id="PTHR23291">
    <property type="entry name" value="BAX INHIBITOR-RELATED"/>
    <property type="match status" value="1"/>
</dbReference>
<evidence type="ECO:0000313" key="7">
    <source>
        <dbReference type="Proteomes" id="UP001165080"/>
    </source>
</evidence>
<dbReference type="GO" id="GO:0016020">
    <property type="term" value="C:membrane"/>
    <property type="evidence" value="ECO:0007669"/>
    <property type="project" value="UniProtKB-SubCell"/>
</dbReference>
<dbReference type="InterPro" id="IPR006214">
    <property type="entry name" value="Bax_inhibitor_1-related"/>
</dbReference>
<comment type="subcellular location">
    <subcellularLocation>
        <location evidence="1">Membrane</location>
        <topology evidence="1">Multi-pass membrane protein</topology>
    </subcellularLocation>
</comment>
<evidence type="ECO:0000256" key="4">
    <source>
        <dbReference type="ARBA" id="ARBA00023136"/>
    </source>
</evidence>
<feature type="transmembrane region" description="Helical" evidence="5">
    <location>
        <begin position="218"/>
        <end position="237"/>
    </location>
</feature>
<comment type="similarity">
    <text evidence="5">Belongs to the BI1 family.</text>
</comment>
<dbReference type="EMBL" id="BRXU01000028">
    <property type="protein sequence ID" value="GLC59484.1"/>
    <property type="molecule type" value="Genomic_DNA"/>
</dbReference>
<feature type="transmembrane region" description="Helical" evidence="5">
    <location>
        <begin position="127"/>
        <end position="146"/>
    </location>
</feature>
<feature type="transmembrane region" description="Helical" evidence="5">
    <location>
        <begin position="158"/>
        <end position="177"/>
    </location>
</feature>
<comment type="caution">
    <text evidence="6">The sequence shown here is derived from an EMBL/GenBank/DDBJ whole genome shotgun (WGS) entry which is preliminary data.</text>
</comment>
<reference evidence="6 7" key="1">
    <citation type="journal article" date="2023" name="Commun. Biol.">
        <title>Reorganization of the ancestral sex-determining regions during the evolution of trioecy in Pleodorina starrii.</title>
        <authorList>
            <person name="Takahashi K."/>
            <person name="Suzuki S."/>
            <person name="Kawai-Toyooka H."/>
            <person name="Yamamoto K."/>
            <person name="Hamaji T."/>
            <person name="Ootsuki R."/>
            <person name="Yamaguchi H."/>
            <person name="Kawachi M."/>
            <person name="Higashiyama T."/>
            <person name="Nozaki H."/>
        </authorList>
    </citation>
    <scope>NUCLEOTIDE SEQUENCE [LARGE SCALE GENOMIC DNA]</scope>
    <source>
        <strain evidence="6 7">NIES-4479</strain>
    </source>
</reference>
<feature type="transmembrane region" description="Helical" evidence="5">
    <location>
        <begin position="102"/>
        <end position="121"/>
    </location>
</feature>
<keyword evidence="2 5" id="KW-0812">Transmembrane</keyword>
<feature type="transmembrane region" description="Helical" evidence="5">
    <location>
        <begin position="72"/>
        <end position="90"/>
    </location>
</feature>
<dbReference type="AlphaFoldDB" id="A0A9W6BWE2"/>
<evidence type="ECO:0000256" key="2">
    <source>
        <dbReference type="ARBA" id="ARBA00022692"/>
    </source>
</evidence>
<evidence type="ECO:0000256" key="3">
    <source>
        <dbReference type="ARBA" id="ARBA00022989"/>
    </source>
</evidence>
<keyword evidence="7" id="KW-1185">Reference proteome</keyword>
<feature type="transmembrane region" description="Helical" evidence="5">
    <location>
        <begin position="183"/>
        <end position="206"/>
    </location>
</feature>
<keyword evidence="4 5" id="KW-0472">Membrane</keyword>
<proteinExistence type="inferred from homology"/>
<accession>A0A9W6BWE2</accession>
<dbReference type="Pfam" id="PF01027">
    <property type="entry name" value="Bax1-I"/>
    <property type="match status" value="1"/>
</dbReference>
<dbReference type="OrthoDB" id="7933078at2759"/>
<gene>
    <name evidence="6" type="primary">PLEST005395</name>
    <name evidence="6" type="ORF">PLESTB_001492300</name>
</gene>
<dbReference type="Proteomes" id="UP001165080">
    <property type="component" value="Unassembled WGS sequence"/>
</dbReference>
<keyword evidence="3 5" id="KW-1133">Transmembrane helix</keyword>
<organism evidence="6 7">
    <name type="scientific">Pleodorina starrii</name>
    <dbReference type="NCBI Taxonomy" id="330485"/>
    <lineage>
        <taxon>Eukaryota</taxon>
        <taxon>Viridiplantae</taxon>
        <taxon>Chlorophyta</taxon>
        <taxon>core chlorophytes</taxon>
        <taxon>Chlorophyceae</taxon>
        <taxon>CS clade</taxon>
        <taxon>Chlamydomonadales</taxon>
        <taxon>Volvocaceae</taxon>
        <taxon>Pleodorina</taxon>
    </lineage>
</organism>